<comment type="caution">
    <text evidence="5">The sequence shown here is derived from an EMBL/GenBank/DDBJ whole genome shotgun (WGS) entry which is preliminary data.</text>
</comment>
<name>A0A6L6XPI5_9ACTN</name>
<proteinExistence type="inferred from homology"/>
<organism evidence="5 6">
    <name type="scientific">Nocardioides agri</name>
    <dbReference type="NCBI Taxonomy" id="2682843"/>
    <lineage>
        <taxon>Bacteria</taxon>
        <taxon>Bacillati</taxon>
        <taxon>Actinomycetota</taxon>
        <taxon>Actinomycetes</taxon>
        <taxon>Propionibacteriales</taxon>
        <taxon>Nocardioidaceae</taxon>
        <taxon>Nocardioides</taxon>
    </lineage>
</organism>
<sequence>MIVVPTYEEALTISDLLRGLLAQTSLTDFHVLVVDDASPDGTATIVGAHPEFGTRVHLLNRPGKAGLGAAYRAGFNWARTHGYDVVVQMDADGSHPADAVPRLVAALQGADLVVGSRYVRGGRTVDWPWHRRMISSGGNLYVRLVLGLPVRDCTAGFRAYRREALALLVEEGTHADGYSFQIETTWLAARRDMRVVEVPITFVERRAGHSKMSTAIAAEALWRVVMWRVRDGRASSRRMQEQPA</sequence>
<protein>
    <submittedName>
        <fullName evidence="5">Glycosyltransferase</fullName>
    </submittedName>
</protein>
<evidence type="ECO:0000313" key="5">
    <source>
        <dbReference type="EMBL" id="MVQ48623.1"/>
    </source>
</evidence>
<accession>A0A6L6XPI5</accession>
<dbReference type="Gene3D" id="3.90.550.10">
    <property type="entry name" value="Spore Coat Polysaccharide Biosynthesis Protein SpsA, Chain A"/>
    <property type="match status" value="1"/>
</dbReference>
<dbReference type="GO" id="GO:0004582">
    <property type="term" value="F:dolichyl-phosphate beta-D-mannosyltransferase activity"/>
    <property type="evidence" value="ECO:0007669"/>
    <property type="project" value="InterPro"/>
</dbReference>
<dbReference type="AlphaFoldDB" id="A0A6L6XPI5"/>
<gene>
    <name evidence="5" type="ORF">GON03_05475</name>
</gene>
<dbReference type="Proteomes" id="UP000473525">
    <property type="component" value="Unassembled WGS sequence"/>
</dbReference>
<dbReference type="CDD" id="cd06442">
    <property type="entry name" value="DPM1_like"/>
    <property type="match status" value="1"/>
</dbReference>
<dbReference type="EMBL" id="WSEK01000004">
    <property type="protein sequence ID" value="MVQ48623.1"/>
    <property type="molecule type" value="Genomic_DNA"/>
</dbReference>
<dbReference type="SUPFAM" id="SSF53448">
    <property type="entry name" value="Nucleotide-diphospho-sugar transferases"/>
    <property type="match status" value="1"/>
</dbReference>
<evidence type="ECO:0000256" key="2">
    <source>
        <dbReference type="ARBA" id="ARBA00022676"/>
    </source>
</evidence>
<feature type="domain" description="Glycosyltransferase 2-like" evidence="4">
    <location>
        <begin position="2"/>
        <end position="165"/>
    </location>
</feature>
<dbReference type="InterPro" id="IPR001173">
    <property type="entry name" value="Glyco_trans_2-like"/>
</dbReference>
<keyword evidence="3 5" id="KW-0808">Transferase</keyword>
<dbReference type="PANTHER" id="PTHR43398:SF1">
    <property type="entry name" value="DOLICHOL-PHOSPHATE MANNOSYLTRANSFERASE SUBUNIT 1"/>
    <property type="match status" value="1"/>
</dbReference>
<comment type="similarity">
    <text evidence="1">Belongs to the glycosyltransferase 2 family.</text>
</comment>
<dbReference type="Pfam" id="PF00535">
    <property type="entry name" value="Glycos_transf_2"/>
    <property type="match status" value="1"/>
</dbReference>
<keyword evidence="2" id="KW-0328">Glycosyltransferase</keyword>
<dbReference type="FunFam" id="3.90.550.10:FF:000122">
    <property type="entry name" value="Dolichol-phosphate mannosyltransferase subunit 1"/>
    <property type="match status" value="1"/>
</dbReference>
<reference evidence="5 6" key="1">
    <citation type="submission" date="2019-12" db="EMBL/GenBank/DDBJ databases">
        <authorList>
            <person name="Huq M.A."/>
        </authorList>
    </citation>
    <scope>NUCLEOTIDE SEQUENCE [LARGE SCALE GENOMIC DNA]</scope>
    <source>
        <strain evidence="5 6">MAH-18</strain>
    </source>
</reference>
<dbReference type="GO" id="GO:0009247">
    <property type="term" value="P:glycolipid biosynthetic process"/>
    <property type="evidence" value="ECO:0007669"/>
    <property type="project" value="TreeGrafter"/>
</dbReference>
<evidence type="ECO:0000256" key="3">
    <source>
        <dbReference type="ARBA" id="ARBA00022679"/>
    </source>
</evidence>
<dbReference type="GO" id="GO:0016020">
    <property type="term" value="C:membrane"/>
    <property type="evidence" value="ECO:0007669"/>
    <property type="project" value="GOC"/>
</dbReference>
<dbReference type="PANTHER" id="PTHR43398">
    <property type="entry name" value="DOLICHOL-PHOSPHATE MANNOSYLTRANSFERASE SUBUNIT 1"/>
    <property type="match status" value="1"/>
</dbReference>
<evidence type="ECO:0000313" key="6">
    <source>
        <dbReference type="Proteomes" id="UP000473525"/>
    </source>
</evidence>
<dbReference type="InterPro" id="IPR029044">
    <property type="entry name" value="Nucleotide-diphossugar_trans"/>
</dbReference>
<evidence type="ECO:0000259" key="4">
    <source>
        <dbReference type="Pfam" id="PF00535"/>
    </source>
</evidence>
<dbReference type="InterPro" id="IPR039528">
    <property type="entry name" value="DPM1-like"/>
</dbReference>
<keyword evidence="6" id="KW-1185">Reference proteome</keyword>
<evidence type="ECO:0000256" key="1">
    <source>
        <dbReference type="ARBA" id="ARBA00006739"/>
    </source>
</evidence>